<dbReference type="Gene3D" id="3.20.130.10">
    <property type="entry name" value="Fe-S hydro-lyase, tartrate dehydratase beta-type, catalytic domain"/>
    <property type="match status" value="1"/>
</dbReference>
<dbReference type="PIRSF" id="PIRSF001394">
    <property type="entry name" value="Fe_dep_fumar_hy"/>
    <property type="match status" value="1"/>
</dbReference>
<gene>
    <name evidence="15" type="ORF">GCM10009579_88970</name>
</gene>
<dbReference type="Pfam" id="PF05681">
    <property type="entry name" value="Fumerase"/>
    <property type="match status" value="1"/>
</dbReference>
<evidence type="ECO:0000256" key="3">
    <source>
        <dbReference type="ARBA" id="ARBA00004859"/>
    </source>
</evidence>
<reference evidence="15 16" key="1">
    <citation type="journal article" date="2019" name="Int. J. Syst. Evol. Microbiol.">
        <title>The Global Catalogue of Microorganisms (GCM) 10K type strain sequencing project: providing services to taxonomists for standard genome sequencing and annotation.</title>
        <authorList>
            <consortium name="The Broad Institute Genomics Platform"/>
            <consortium name="The Broad Institute Genome Sequencing Center for Infectious Disease"/>
            <person name="Wu L."/>
            <person name="Ma J."/>
        </authorList>
    </citation>
    <scope>NUCLEOTIDE SEQUENCE [LARGE SCALE GENOMIC DNA]</scope>
    <source>
        <strain evidence="15 16">JCM 11448</strain>
    </source>
</reference>
<evidence type="ECO:0000259" key="13">
    <source>
        <dbReference type="Pfam" id="PF05681"/>
    </source>
</evidence>
<comment type="function">
    <text evidence="12">Catalyzes the reversible hydration of fumarate to (S)-malate.</text>
</comment>
<dbReference type="InterPro" id="IPR051208">
    <property type="entry name" value="Class-I_Fumarase/Tartrate_DH"/>
</dbReference>
<dbReference type="PANTHER" id="PTHR30389">
    <property type="entry name" value="FUMARATE HYDRATASE-RELATED"/>
    <property type="match status" value="1"/>
</dbReference>
<evidence type="ECO:0000256" key="2">
    <source>
        <dbReference type="ARBA" id="ARBA00001966"/>
    </source>
</evidence>
<dbReference type="InterPro" id="IPR020557">
    <property type="entry name" value="Fumarate_lyase_CS"/>
</dbReference>
<evidence type="ECO:0000256" key="5">
    <source>
        <dbReference type="ARBA" id="ARBA00011738"/>
    </source>
</evidence>
<evidence type="ECO:0000313" key="15">
    <source>
        <dbReference type="EMBL" id="GAA1305416.1"/>
    </source>
</evidence>
<evidence type="ECO:0000313" key="16">
    <source>
        <dbReference type="Proteomes" id="UP001500282"/>
    </source>
</evidence>
<dbReference type="PANTHER" id="PTHR30389:SF0">
    <property type="entry name" value="FUMARATE HYDRATASE CLASS I, AEROBIC"/>
    <property type="match status" value="1"/>
</dbReference>
<comment type="pathway">
    <text evidence="3">Carbohydrate metabolism; tricarboxylic acid cycle; (S)-malate from fumarate: step 1/1.</text>
</comment>
<comment type="cofactor">
    <cofactor evidence="2 12">
        <name>[4Fe-4S] cluster</name>
        <dbReference type="ChEBI" id="CHEBI:49883"/>
    </cofactor>
</comment>
<dbReference type="NCBIfam" id="TIGR00723">
    <property type="entry name" value="ttdB_fumA_fumB"/>
    <property type="match status" value="1"/>
</dbReference>
<evidence type="ECO:0000256" key="11">
    <source>
        <dbReference type="ARBA" id="ARBA00023239"/>
    </source>
</evidence>
<comment type="similarity">
    <text evidence="4 12">Belongs to the class-I fumarase family.</text>
</comment>
<dbReference type="EMBL" id="BAAAIH010000122">
    <property type="protein sequence ID" value="GAA1305416.1"/>
    <property type="molecule type" value="Genomic_DNA"/>
</dbReference>
<keyword evidence="8 12" id="KW-0479">Metal-binding</keyword>
<dbReference type="Proteomes" id="UP001500282">
    <property type="component" value="Unassembled WGS sequence"/>
</dbReference>
<accession>A0ABN1XGH6</accession>
<dbReference type="InterPro" id="IPR036660">
    <property type="entry name" value="Fe-S_hydroAse_TtdB_cat_sf"/>
</dbReference>
<dbReference type="InterPro" id="IPR011167">
    <property type="entry name" value="Fe_dep_fumarate_hydratase"/>
</dbReference>
<evidence type="ECO:0000256" key="1">
    <source>
        <dbReference type="ARBA" id="ARBA00000929"/>
    </source>
</evidence>
<evidence type="ECO:0000256" key="6">
    <source>
        <dbReference type="ARBA" id="ARBA00022485"/>
    </source>
</evidence>
<evidence type="ECO:0000256" key="7">
    <source>
        <dbReference type="ARBA" id="ARBA00022532"/>
    </source>
</evidence>
<evidence type="ECO:0000256" key="12">
    <source>
        <dbReference type="PIRNR" id="PIRNR001394"/>
    </source>
</evidence>
<evidence type="ECO:0000256" key="10">
    <source>
        <dbReference type="ARBA" id="ARBA00023014"/>
    </source>
</evidence>
<evidence type="ECO:0000256" key="8">
    <source>
        <dbReference type="ARBA" id="ARBA00022723"/>
    </source>
</evidence>
<evidence type="ECO:0000256" key="9">
    <source>
        <dbReference type="ARBA" id="ARBA00023004"/>
    </source>
</evidence>
<keyword evidence="9 12" id="KW-0408">Iron</keyword>
<dbReference type="InterPro" id="IPR004646">
    <property type="entry name" value="Fe-S_hydro-lyase_TtdA-typ_cat"/>
</dbReference>
<dbReference type="EC" id="4.2.1.2" evidence="12"/>
<protein>
    <recommendedName>
        <fullName evidence="12">Fumarate hydratase class I</fullName>
        <ecNumber evidence="12">4.2.1.2</ecNumber>
    </recommendedName>
</protein>
<feature type="domain" description="Fe-S hydro-lyase tartrate dehydratase beta-type catalytic" evidence="14">
    <location>
        <begin position="330"/>
        <end position="540"/>
    </location>
</feature>
<feature type="domain" description="Fe-S hydro-lyase tartrate dehydratase alpha-type catalytic" evidence="13">
    <location>
        <begin position="48"/>
        <end position="324"/>
    </location>
</feature>
<keyword evidence="11 12" id="KW-0456">Lyase</keyword>
<dbReference type="PROSITE" id="PS00163">
    <property type="entry name" value="FUMARATE_LYASES"/>
    <property type="match status" value="1"/>
</dbReference>
<name>A0ABN1XGH6_9ACTN</name>
<evidence type="ECO:0000256" key="4">
    <source>
        <dbReference type="ARBA" id="ARBA00008876"/>
    </source>
</evidence>
<proteinExistence type="inferred from homology"/>
<keyword evidence="10 12" id="KW-0411">Iron-sulfur</keyword>
<comment type="catalytic activity">
    <reaction evidence="1 12">
        <text>(S)-malate = fumarate + H2O</text>
        <dbReference type="Rhea" id="RHEA:12460"/>
        <dbReference type="ChEBI" id="CHEBI:15377"/>
        <dbReference type="ChEBI" id="CHEBI:15589"/>
        <dbReference type="ChEBI" id="CHEBI:29806"/>
        <dbReference type="EC" id="4.2.1.2"/>
    </reaction>
</comment>
<sequence>MPEFAYSDLLPQGEDTTPYRLVTSEGVSTFEADGRTFLKVEPEALRKLAAEAMHDISHYLRPAHLAQLRRILDDPDASANDRFVALDLLKNANIAAAGVLPMCQDTGTAIVMGKRGQNVLTRGGDEEALSRGVYDAYTKLNLRYSQMAPLTMWDEKNTGSNLPAQIELYATDGGAYKFLFMAKGGGSANKSFLYQETKAVLNEASMMTFLEQKIRSLGTAACPPYHLAIVVGGTSAEYALKTAKYASAHYLDELPTSGSPTGHGFRDKELEEKVFELTQKIGIGAQFGGKYFCHDVRVVRLPRHGASCPVAIAVSCSADRQALAKITPEGVFLEQLETDPARFLPETTEEELVKGAGPDLDAVAVDLDRPMDEVLAELTKHPVKTRLSLTGTLVVARDIAHAKIKERLDAGEEMPEYLKNHPVYYAGPAKTPEGYASGSFGPTTAGRMDAYVEQFQAAGGSKVMLAKGNRSKQVTDACAAHGGFYLGSIGGPAARLAQDCIKKVEVLEYEELGMEAVWRIEVEDFPAFIVVDDKGNDFFTDPAPQPTFTAIPVRGPGQA</sequence>
<organism evidence="15 16">
    <name type="scientific">Streptomyces javensis</name>
    <dbReference type="NCBI Taxonomy" id="114698"/>
    <lineage>
        <taxon>Bacteria</taxon>
        <taxon>Bacillati</taxon>
        <taxon>Actinomycetota</taxon>
        <taxon>Actinomycetes</taxon>
        <taxon>Kitasatosporales</taxon>
        <taxon>Streptomycetaceae</taxon>
        <taxon>Streptomyces</taxon>
        <taxon>Streptomyces violaceusniger group</taxon>
    </lineage>
</organism>
<keyword evidence="7" id="KW-0816">Tricarboxylic acid cycle</keyword>
<dbReference type="InterPro" id="IPR004647">
    <property type="entry name" value="Fe-S_hydro-lyase_TtdB-typ_cat"/>
</dbReference>
<dbReference type="NCBIfam" id="TIGR00722">
    <property type="entry name" value="ttdA_fumA_fumB"/>
    <property type="match status" value="1"/>
</dbReference>
<comment type="caution">
    <text evidence="15">The sequence shown here is derived from an EMBL/GenBank/DDBJ whole genome shotgun (WGS) entry which is preliminary data.</text>
</comment>
<keyword evidence="16" id="KW-1185">Reference proteome</keyword>
<comment type="subunit">
    <text evidence="5 12">Homodimer.</text>
</comment>
<dbReference type="SUPFAM" id="SSF117457">
    <property type="entry name" value="FumA C-terminal domain-like"/>
    <property type="match status" value="1"/>
</dbReference>
<dbReference type="Pfam" id="PF05683">
    <property type="entry name" value="Fumerase_C"/>
    <property type="match status" value="1"/>
</dbReference>
<keyword evidence="6 12" id="KW-0004">4Fe-4S</keyword>
<evidence type="ECO:0000259" key="14">
    <source>
        <dbReference type="Pfam" id="PF05683"/>
    </source>
</evidence>